<feature type="domain" description="Glycosyltransferase subfamily 4-like N-terminal" evidence="2">
    <location>
        <begin position="13"/>
        <end position="160"/>
    </location>
</feature>
<dbReference type="Proteomes" id="UP001356704">
    <property type="component" value="Unassembled WGS sequence"/>
</dbReference>
<proteinExistence type="predicted"/>
<dbReference type="CDD" id="cd03811">
    <property type="entry name" value="GT4_GT28_WabH-like"/>
    <property type="match status" value="1"/>
</dbReference>
<keyword evidence="3" id="KW-0808">Transferase</keyword>
<sequence length="358" mass="40891">MKVLQLIDTLQTGGAERLAVNYANGLSRLGIDSHICATRAEGLLLNTIDESVGYLFLNRSKTIDFRAIFKLRSYLILNKIDIVHAHASSYFFATLVKLTLPRIKIVWHDHYGNSELLSQRPKRVLSLCSLGFSYAFCVNQKLKTWNKEHLFVKRIKYIKNFPVLKKSQKDLTLLKGVEGKRLLCLANLRDQKNHSMLLDAFKIVNNEFSDWSLHCVGKDFDDKCSRQFFSKIKSLKLNKSVHFYDSKTDILNIMSQCEIGLLSSKSEGLPLALLEYGMSGLPVVVTDVGDCSLLVNDKSFGQLVDKNDYKQFAESIKQLILDKDYRLFCADNLNQKVTREYSEKHVLSDIISIYKSII</sequence>
<reference evidence="3 4" key="1">
    <citation type="submission" date="2024-02" db="EMBL/GenBank/DDBJ databases">
        <title>Winogradskyella poriferorum JCM 12885.</title>
        <authorList>
            <person name="Zhang D.-F."/>
            <person name="Fu Z.-Y."/>
        </authorList>
    </citation>
    <scope>NUCLEOTIDE SEQUENCE [LARGE SCALE GENOMIC DNA]</scope>
    <source>
        <strain evidence="3 4">JCM 12885</strain>
    </source>
</reference>
<dbReference type="GO" id="GO:0016757">
    <property type="term" value="F:glycosyltransferase activity"/>
    <property type="evidence" value="ECO:0007669"/>
    <property type="project" value="UniProtKB-KW"/>
</dbReference>
<evidence type="ECO:0000313" key="4">
    <source>
        <dbReference type="Proteomes" id="UP001356704"/>
    </source>
</evidence>
<dbReference type="SUPFAM" id="SSF53756">
    <property type="entry name" value="UDP-Glycosyltransferase/glycogen phosphorylase"/>
    <property type="match status" value="1"/>
</dbReference>
<dbReference type="Pfam" id="PF13439">
    <property type="entry name" value="Glyco_transf_4"/>
    <property type="match status" value="1"/>
</dbReference>
<dbReference type="InterPro" id="IPR001296">
    <property type="entry name" value="Glyco_trans_1"/>
</dbReference>
<dbReference type="InterPro" id="IPR028098">
    <property type="entry name" value="Glyco_trans_4-like_N"/>
</dbReference>
<evidence type="ECO:0000313" key="3">
    <source>
        <dbReference type="EMBL" id="MEF3080351.1"/>
    </source>
</evidence>
<accession>A0ABU7W8R5</accession>
<dbReference type="Gene3D" id="3.40.50.2000">
    <property type="entry name" value="Glycogen Phosphorylase B"/>
    <property type="match status" value="2"/>
</dbReference>
<organism evidence="3 4">
    <name type="scientific">Winogradskyella poriferorum</name>
    <dbReference type="NCBI Taxonomy" id="307627"/>
    <lineage>
        <taxon>Bacteria</taxon>
        <taxon>Pseudomonadati</taxon>
        <taxon>Bacteroidota</taxon>
        <taxon>Flavobacteriia</taxon>
        <taxon>Flavobacteriales</taxon>
        <taxon>Flavobacteriaceae</taxon>
        <taxon>Winogradskyella</taxon>
    </lineage>
</organism>
<dbReference type="EC" id="2.4.-.-" evidence="3"/>
<evidence type="ECO:0000259" key="2">
    <source>
        <dbReference type="Pfam" id="PF13439"/>
    </source>
</evidence>
<feature type="domain" description="Glycosyl transferase family 1" evidence="1">
    <location>
        <begin position="178"/>
        <end position="327"/>
    </location>
</feature>
<dbReference type="PANTHER" id="PTHR12526">
    <property type="entry name" value="GLYCOSYLTRANSFERASE"/>
    <property type="match status" value="1"/>
</dbReference>
<dbReference type="EMBL" id="JAZHOU010000007">
    <property type="protein sequence ID" value="MEF3080351.1"/>
    <property type="molecule type" value="Genomic_DNA"/>
</dbReference>
<keyword evidence="3" id="KW-0328">Glycosyltransferase</keyword>
<dbReference type="PANTHER" id="PTHR12526:SF630">
    <property type="entry name" value="GLYCOSYLTRANSFERASE"/>
    <property type="match status" value="1"/>
</dbReference>
<protein>
    <submittedName>
        <fullName evidence="3">Glycosyltransferase</fullName>
        <ecNumber evidence="3">2.4.-.-</ecNumber>
    </submittedName>
</protein>
<comment type="caution">
    <text evidence="3">The sequence shown here is derived from an EMBL/GenBank/DDBJ whole genome shotgun (WGS) entry which is preliminary data.</text>
</comment>
<evidence type="ECO:0000259" key="1">
    <source>
        <dbReference type="Pfam" id="PF00534"/>
    </source>
</evidence>
<keyword evidence="4" id="KW-1185">Reference proteome</keyword>
<dbReference type="Pfam" id="PF00534">
    <property type="entry name" value="Glycos_transf_1"/>
    <property type="match status" value="1"/>
</dbReference>
<gene>
    <name evidence="3" type="ORF">V1468_15155</name>
</gene>
<dbReference type="RefSeq" id="WP_331811051.1">
    <property type="nucleotide sequence ID" value="NZ_JAZHOU010000007.1"/>
</dbReference>
<name>A0ABU7W8R5_9FLAO</name>